<proteinExistence type="predicted"/>
<sequence>MDGVEVVIFDLFGTLTMSVLLTTSYTQRR</sequence>
<dbReference type="STRING" id="1499967.U27_04135"/>
<gene>
    <name evidence="2" type="ORF">U27_04135</name>
</gene>
<dbReference type="Proteomes" id="UP000030661">
    <property type="component" value="Unassembled WGS sequence"/>
</dbReference>
<keyword evidence="1" id="KW-1133">Transmembrane helix</keyword>
<dbReference type="AlphaFoldDB" id="A0A081BXW5"/>
<evidence type="ECO:0000313" key="3">
    <source>
        <dbReference type="Proteomes" id="UP000030661"/>
    </source>
</evidence>
<organism evidence="2 3">
    <name type="scientific">Vecturithrix granuli</name>
    <dbReference type="NCBI Taxonomy" id="1499967"/>
    <lineage>
        <taxon>Bacteria</taxon>
        <taxon>Candidatus Moduliflexota</taxon>
        <taxon>Candidatus Vecturitrichia</taxon>
        <taxon>Candidatus Vecturitrichales</taxon>
        <taxon>Candidatus Vecturitrichaceae</taxon>
        <taxon>Candidatus Vecturithrix</taxon>
    </lineage>
</organism>
<keyword evidence="3" id="KW-1185">Reference proteome</keyword>
<reference evidence="2 3" key="1">
    <citation type="journal article" date="2015" name="PeerJ">
        <title>First genomic representation of candidate bacterial phylum KSB3 points to enhanced environmental sensing as a trigger of wastewater bulking.</title>
        <authorList>
            <person name="Sekiguchi Y."/>
            <person name="Ohashi A."/>
            <person name="Parks D.H."/>
            <person name="Yamauchi T."/>
            <person name="Tyson G.W."/>
            <person name="Hugenholtz P."/>
        </authorList>
    </citation>
    <scope>NUCLEOTIDE SEQUENCE [LARGE SCALE GENOMIC DNA]</scope>
</reference>
<evidence type="ECO:0000256" key="1">
    <source>
        <dbReference type="SAM" id="Phobius"/>
    </source>
</evidence>
<dbReference type="EMBL" id="DF820465">
    <property type="protein sequence ID" value="GAK57170.1"/>
    <property type="molecule type" value="Genomic_DNA"/>
</dbReference>
<feature type="transmembrane region" description="Helical" evidence="1">
    <location>
        <begin position="6"/>
        <end position="26"/>
    </location>
</feature>
<accession>A0A081BXW5</accession>
<dbReference type="HOGENOM" id="CLU_3408747_0_0_0"/>
<name>A0A081BXW5_VECG1</name>
<evidence type="ECO:0000313" key="2">
    <source>
        <dbReference type="EMBL" id="GAK57170.1"/>
    </source>
</evidence>
<protein>
    <submittedName>
        <fullName evidence="2">Uncharacterized protein</fullName>
    </submittedName>
</protein>
<keyword evidence="1" id="KW-0472">Membrane</keyword>
<keyword evidence="1" id="KW-0812">Transmembrane</keyword>